<feature type="domain" description="HTH cro/C1-type" evidence="1">
    <location>
        <begin position="2"/>
        <end position="44"/>
    </location>
</feature>
<reference evidence="2" key="2">
    <citation type="submission" date="2020-09" db="EMBL/GenBank/DDBJ databases">
        <authorList>
            <person name="Sun Q."/>
            <person name="Kim S."/>
        </authorList>
    </citation>
    <scope>NUCLEOTIDE SEQUENCE</scope>
    <source>
        <strain evidence="2">KCTC 12368</strain>
    </source>
</reference>
<sequence>MALAEKLDISRPKVNTHENGHVKNPPLADMILFSDFFKMSIDTLIKVNLSKLSELKIRDLEAGNDVYLKGGNIRILATTVNADNQENVELVPIKAKAGYLAGYSDPGFISKLPVFSLPQLDPNRKYRMFPTEGDSMLPVPEGALVIGEFLQDWSSLKKQTPCVVLTRDEGITFKLLTNNSAERSLLLESLNPLYQAYEVSMMDILEVWKFHSYFTDSIPEAMSSLEQVGKDVREIKAQLQSLRAFGN</sequence>
<dbReference type="AlphaFoldDB" id="A0A918UYF2"/>
<dbReference type="EMBL" id="BMWX01000012">
    <property type="protein sequence ID" value="GGZ42131.1"/>
    <property type="molecule type" value="Genomic_DNA"/>
</dbReference>
<name>A0A918UYF2_9BACT</name>
<gene>
    <name evidence="2" type="ORF">GCM10007049_39180</name>
</gene>
<accession>A0A918UYF2</accession>
<comment type="caution">
    <text evidence="2">The sequence shown here is derived from an EMBL/GenBank/DDBJ whole genome shotgun (WGS) entry which is preliminary data.</text>
</comment>
<dbReference type="SUPFAM" id="SSF47413">
    <property type="entry name" value="lambda repressor-like DNA-binding domains"/>
    <property type="match status" value="1"/>
</dbReference>
<proteinExistence type="predicted"/>
<evidence type="ECO:0000259" key="1">
    <source>
        <dbReference type="PROSITE" id="PS50943"/>
    </source>
</evidence>
<reference evidence="2" key="1">
    <citation type="journal article" date="2014" name="Int. J. Syst. Evol. Microbiol.">
        <title>Complete genome sequence of Corynebacterium casei LMG S-19264T (=DSM 44701T), isolated from a smear-ripened cheese.</title>
        <authorList>
            <consortium name="US DOE Joint Genome Institute (JGI-PGF)"/>
            <person name="Walter F."/>
            <person name="Albersmeier A."/>
            <person name="Kalinowski J."/>
            <person name="Ruckert C."/>
        </authorList>
    </citation>
    <scope>NUCLEOTIDE SEQUENCE</scope>
    <source>
        <strain evidence="2">KCTC 12368</strain>
    </source>
</reference>
<dbReference type="CDD" id="cd00093">
    <property type="entry name" value="HTH_XRE"/>
    <property type="match status" value="1"/>
</dbReference>
<dbReference type="GO" id="GO:0003677">
    <property type="term" value="F:DNA binding"/>
    <property type="evidence" value="ECO:0007669"/>
    <property type="project" value="InterPro"/>
</dbReference>
<protein>
    <recommendedName>
        <fullName evidence="1">HTH cro/C1-type domain-containing protein</fullName>
    </recommendedName>
</protein>
<evidence type="ECO:0000313" key="3">
    <source>
        <dbReference type="Proteomes" id="UP000619457"/>
    </source>
</evidence>
<dbReference type="Gene3D" id="1.10.260.40">
    <property type="entry name" value="lambda repressor-like DNA-binding domains"/>
    <property type="match status" value="1"/>
</dbReference>
<dbReference type="PROSITE" id="PS50943">
    <property type="entry name" value="HTH_CROC1"/>
    <property type="match status" value="1"/>
</dbReference>
<dbReference type="InterPro" id="IPR010982">
    <property type="entry name" value="Lambda_DNA-bd_dom_sf"/>
</dbReference>
<evidence type="ECO:0000313" key="2">
    <source>
        <dbReference type="EMBL" id="GGZ42131.1"/>
    </source>
</evidence>
<keyword evidence="3" id="KW-1185">Reference proteome</keyword>
<dbReference type="Gene3D" id="2.10.109.10">
    <property type="entry name" value="Umud Fragment, subunit A"/>
    <property type="match status" value="1"/>
</dbReference>
<dbReference type="Proteomes" id="UP000619457">
    <property type="component" value="Unassembled WGS sequence"/>
</dbReference>
<dbReference type="InterPro" id="IPR001387">
    <property type="entry name" value="Cro/C1-type_HTH"/>
</dbReference>
<organism evidence="2 3">
    <name type="scientific">Echinicola pacifica</name>
    <dbReference type="NCBI Taxonomy" id="346377"/>
    <lineage>
        <taxon>Bacteria</taxon>
        <taxon>Pseudomonadati</taxon>
        <taxon>Bacteroidota</taxon>
        <taxon>Cytophagia</taxon>
        <taxon>Cytophagales</taxon>
        <taxon>Cyclobacteriaceae</taxon>
        <taxon>Echinicola</taxon>
    </lineage>
</organism>